<feature type="transmembrane region" description="Helical" evidence="7">
    <location>
        <begin position="195"/>
        <end position="216"/>
    </location>
</feature>
<evidence type="ECO:0000256" key="4">
    <source>
        <dbReference type="ARBA" id="ARBA00022692"/>
    </source>
</evidence>
<dbReference type="EMBL" id="JADFTS010000005">
    <property type="protein sequence ID" value="KAF9604124.1"/>
    <property type="molecule type" value="Genomic_DNA"/>
</dbReference>
<evidence type="ECO:0000256" key="3">
    <source>
        <dbReference type="ARBA" id="ARBA00022448"/>
    </source>
</evidence>
<keyword evidence="3 7" id="KW-0813">Transport</keyword>
<comment type="caution">
    <text evidence="8">The sequence shown here is derived from an EMBL/GenBank/DDBJ whole genome shotgun (WGS) entry which is preliminary data.</text>
</comment>
<feature type="transmembrane region" description="Helical" evidence="7">
    <location>
        <begin position="302"/>
        <end position="323"/>
    </location>
</feature>
<dbReference type="InterPro" id="IPR030182">
    <property type="entry name" value="PUP_plant"/>
</dbReference>
<sequence>MSSFLEIEDGNEGKTQLDSQTTVRPARIRMKWLLLSVYCTLTALGNIGGPMFQRLYYLHGGNSKWLSSWLQSAGFLFLLPPLSLFYFRSLFYQKTSMVFFDMIESKLLVCAAALGIMIGLDNYMYSAGLSSLPVSTSALLFSTQLSFTALFAFVIVKQKFTFYSINAVVAMTLGAIVLALHTSGDRPPGVSQGKYLVGFFLTLGGAALLGLILPLLELTYSKSENPMTYVTLLQFQFVVNFFATIVCTVGMLINKDFETIPKESRNFKIGKVKYYEILVVSAIFWQIASLGIIGVIHCASSLFAGIFTSVLLPFTELAAVLAYNEKFTGEKGMTLAMCLWGFTSYFIGEHKKSRTSTT</sequence>
<evidence type="ECO:0000256" key="7">
    <source>
        <dbReference type="RuleBase" id="RU368015"/>
    </source>
</evidence>
<evidence type="ECO:0000256" key="5">
    <source>
        <dbReference type="ARBA" id="ARBA00022989"/>
    </source>
</evidence>
<keyword evidence="6 7" id="KW-0472">Membrane</keyword>
<dbReference type="GO" id="GO:0005345">
    <property type="term" value="F:purine nucleobase transmembrane transporter activity"/>
    <property type="evidence" value="ECO:0007669"/>
    <property type="project" value="UniProtKB-UniRule"/>
</dbReference>
<dbReference type="Pfam" id="PF16913">
    <property type="entry name" value="PUNUT"/>
    <property type="match status" value="1"/>
</dbReference>
<feature type="transmembrane region" description="Helical" evidence="7">
    <location>
        <begin position="329"/>
        <end position="348"/>
    </location>
</feature>
<dbReference type="PANTHER" id="PTHR31376">
    <property type="entry name" value="OS09G0467300 PROTEIN-RELATED"/>
    <property type="match status" value="1"/>
</dbReference>
<comment type="subcellular location">
    <subcellularLocation>
        <location evidence="1 7">Membrane</location>
        <topology evidence="1 7">Multi-pass membrane protein</topology>
    </subcellularLocation>
</comment>
<evidence type="ECO:0000313" key="9">
    <source>
        <dbReference type="Proteomes" id="UP000631114"/>
    </source>
</evidence>
<name>A0A835HRH9_9MAGN</name>
<proteinExistence type="inferred from homology"/>
<reference evidence="8 9" key="1">
    <citation type="submission" date="2020-10" db="EMBL/GenBank/DDBJ databases">
        <title>The Coptis chinensis genome and diversification of protoberbering-type alkaloids.</title>
        <authorList>
            <person name="Wang B."/>
            <person name="Shu S."/>
            <person name="Song C."/>
            <person name="Liu Y."/>
        </authorList>
    </citation>
    <scope>NUCLEOTIDE SEQUENCE [LARGE SCALE GENOMIC DNA]</scope>
    <source>
        <strain evidence="8">HL-2020</strain>
        <tissue evidence="8">Leaf</tissue>
    </source>
</reference>
<feature type="transmembrane region" description="Helical" evidence="7">
    <location>
        <begin position="274"/>
        <end position="295"/>
    </location>
</feature>
<dbReference type="GO" id="GO:0015211">
    <property type="term" value="F:purine nucleoside transmembrane transporter activity"/>
    <property type="evidence" value="ECO:0007669"/>
    <property type="project" value="UniProtKB-UniRule"/>
</dbReference>
<dbReference type="Proteomes" id="UP000631114">
    <property type="component" value="Unassembled WGS sequence"/>
</dbReference>
<evidence type="ECO:0000256" key="2">
    <source>
        <dbReference type="ARBA" id="ARBA00006213"/>
    </source>
</evidence>
<keyword evidence="4 7" id="KW-0812">Transmembrane</keyword>
<accession>A0A835HRH9</accession>
<feature type="transmembrane region" description="Helical" evidence="7">
    <location>
        <begin position="137"/>
        <end position="156"/>
    </location>
</feature>
<dbReference type="InterPro" id="IPR037185">
    <property type="entry name" value="EmrE-like"/>
</dbReference>
<gene>
    <name evidence="8" type="ORF">IFM89_002799</name>
</gene>
<organism evidence="8 9">
    <name type="scientific">Coptis chinensis</name>
    <dbReference type="NCBI Taxonomy" id="261450"/>
    <lineage>
        <taxon>Eukaryota</taxon>
        <taxon>Viridiplantae</taxon>
        <taxon>Streptophyta</taxon>
        <taxon>Embryophyta</taxon>
        <taxon>Tracheophyta</taxon>
        <taxon>Spermatophyta</taxon>
        <taxon>Magnoliopsida</taxon>
        <taxon>Ranunculales</taxon>
        <taxon>Ranunculaceae</taxon>
        <taxon>Coptidoideae</taxon>
        <taxon>Coptis</taxon>
    </lineage>
</organism>
<feature type="transmembrane region" description="Helical" evidence="7">
    <location>
        <begin position="32"/>
        <end position="49"/>
    </location>
</feature>
<feature type="transmembrane region" description="Helical" evidence="7">
    <location>
        <begin position="163"/>
        <end position="183"/>
    </location>
</feature>
<keyword evidence="5 7" id="KW-1133">Transmembrane helix</keyword>
<protein>
    <recommendedName>
        <fullName evidence="7">Probable purine permease</fullName>
    </recommendedName>
</protein>
<feature type="transmembrane region" description="Helical" evidence="7">
    <location>
        <begin position="107"/>
        <end position="125"/>
    </location>
</feature>
<dbReference type="OrthoDB" id="1865379at2759"/>
<dbReference type="SUPFAM" id="SSF103481">
    <property type="entry name" value="Multidrug resistance efflux transporter EmrE"/>
    <property type="match status" value="1"/>
</dbReference>
<dbReference type="AlphaFoldDB" id="A0A835HRH9"/>
<keyword evidence="9" id="KW-1185">Reference proteome</keyword>
<feature type="transmembrane region" description="Helical" evidence="7">
    <location>
        <begin position="228"/>
        <end position="254"/>
    </location>
</feature>
<dbReference type="GO" id="GO:0016020">
    <property type="term" value="C:membrane"/>
    <property type="evidence" value="ECO:0007669"/>
    <property type="project" value="UniProtKB-SubCell"/>
</dbReference>
<comment type="similarity">
    <text evidence="2 7">Belongs to the purine permeases (TC 2.A.7.14) family.</text>
</comment>
<evidence type="ECO:0000256" key="1">
    <source>
        <dbReference type="ARBA" id="ARBA00004141"/>
    </source>
</evidence>
<evidence type="ECO:0000256" key="6">
    <source>
        <dbReference type="ARBA" id="ARBA00023136"/>
    </source>
</evidence>
<dbReference type="PANTHER" id="PTHR31376:SF105">
    <property type="entry name" value="PURINE PERMEASE-RELATED"/>
    <property type="match status" value="1"/>
</dbReference>
<feature type="transmembrane region" description="Helical" evidence="7">
    <location>
        <begin position="69"/>
        <end position="87"/>
    </location>
</feature>
<evidence type="ECO:0000313" key="8">
    <source>
        <dbReference type="EMBL" id="KAF9604124.1"/>
    </source>
</evidence>